<dbReference type="Gene3D" id="3.10.20.370">
    <property type="match status" value="1"/>
</dbReference>
<evidence type="ECO:0000256" key="7">
    <source>
        <dbReference type="ARBA" id="ARBA00022842"/>
    </source>
</evidence>
<evidence type="ECO:0000256" key="10">
    <source>
        <dbReference type="ARBA" id="ARBA00022918"/>
    </source>
</evidence>
<keyword evidence="8" id="KW-0694">RNA-binding</keyword>
<dbReference type="InterPro" id="IPR012337">
    <property type="entry name" value="RNaseH-like_sf"/>
</dbReference>
<evidence type="ECO:0000256" key="11">
    <source>
        <dbReference type="ARBA" id="ARBA00023268"/>
    </source>
</evidence>
<evidence type="ECO:0000256" key="6">
    <source>
        <dbReference type="ARBA" id="ARBA00022801"/>
    </source>
</evidence>
<comment type="caution">
    <text evidence="13">The sequence shown here is derived from an EMBL/GenBank/DDBJ whole genome shotgun (WGS) entry which is preliminary data.</text>
</comment>
<dbReference type="PANTHER" id="PTHR37984:SF5">
    <property type="entry name" value="PROTEIN NYNRIN-LIKE"/>
    <property type="match status" value="1"/>
</dbReference>
<evidence type="ECO:0000256" key="2">
    <source>
        <dbReference type="ARBA" id="ARBA00022679"/>
    </source>
</evidence>
<dbReference type="InterPro" id="IPR041588">
    <property type="entry name" value="Integrase_H2C2"/>
</dbReference>
<dbReference type="EMBL" id="BGPR01076980">
    <property type="protein sequence ID" value="GBL63541.1"/>
    <property type="molecule type" value="Genomic_DNA"/>
</dbReference>
<keyword evidence="9" id="KW-0229">DNA integration</keyword>
<dbReference type="InterPro" id="IPR021109">
    <property type="entry name" value="Peptidase_aspartic_dom_sf"/>
</dbReference>
<dbReference type="FunFam" id="3.30.70.270:FF:000020">
    <property type="entry name" value="Transposon Tf2-6 polyprotein-like Protein"/>
    <property type="match status" value="1"/>
</dbReference>
<dbReference type="Gene3D" id="3.30.420.10">
    <property type="entry name" value="Ribonuclease H-like superfamily/Ribonuclease H"/>
    <property type="match status" value="1"/>
</dbReference>
<organism evidence="13 14">
    <name type="scientific">Araneus ventricosus</name>
    <name type="common">Orbweaver spider</name>
    <name type="synonym">Epeira ventricosa</name>
    <dbReference type="NCBI Taxonomy" id="182803"/>
    <lineage>
        <taxon>Eukaryota</taxon>
        <taxon>Metazoa</taxon>
        <taxon>Ecdysozoa</taxon>
        <taxon>Arthropoda</taxon>
        <taxon>Chelicerata</taxon>
        <taxon>Arachnida</taxon>
        <taxon>Araneae</taxon>
        <taxon>Araneomorphae</taxon>
        <taxon>Entelegynae</taxon>
        <taxon>Araneoidea</taxon>
        <taxon>Araneidae</taxon>
        <taxon>Araneus</taxon>
    </lineage>
</organism>
<dbReference type="CDD" id="cd09274">
    <property type="entry name" value="RNase_HI_RT_Ty3"/>
    <property type="match status" value="1"/>
</dbReference>
<dbReference type="InterPro" id="IPR043128">
    <property type="entry name" value="Rev_trsase/Diguanyl_cyclase"/>
</dbReference>
<dbReference type="FunFam" id="3.10.20.370:FF:000001">
    <property type="entry name" value="Retrovirus-related Pol polyprotein from transposon 17.6-like protein"/>
    <property type="match status" value="1"/>
</dbReference>
<keyword evidence="14" id="KW-1185">Reference proteome</keyword>
<dbReference type="InterPro" id="IPR050951">
    <property type="entry name" value="Retrovirus_Pol_polyprotein"/>
</dbReference>
<dbReference type="GO" id="GO:0003964">
    <property type="term" value="F:RNA-directed DNA polymerase activity"/>
    <property type="evidence" value="ECO:0007669"/>
    <property type="project" value="UniProtKB-KW"/>
</dbReference>
<dbReference type="Pfam" id="PF00078">
    <property type="entry name" value="RVT_1"/>
    <property type="match status" value="1"/>
</dbReference>
<evidence type="ECO:0000256" key="3">
    <source>
        <dbReference type="ARBA" id="ARBA00022695"/>
    </source>
</evidence>
<dbReference type="AlphaFoldDB" id="A0A4Y1ZR18"/>
<evidence type="ECO:0000256" key="1">
    <source>
        <dbReference type="ARBA" id="ARBA00012493"/>
    </source>
</evidence>
<keyword evidence="2" id="KW-0808">Transferase</keyword>
<evidence type="ECO:0000313" key="14">
    <source>
        <dbReference type="Proteomes" id="UP000499080"/>
    </source>
</evidence>
<keyword evidence="5" id="KW-0255">Endonuclease</keyword>
<accession>A0A4Y1ZR18</accession>
<dbReference type="InterPro" id="IPR036397">
    <property type="entry name" value="RNaseH_sf"/>
</dbReference>
<evidence type="ECO:0000256" key="4">
    <source>
        <dbReference type="ARBA" id="ARBA00022722"/>
    </source>
</evidence>
<protein>
    <recommendedName>
        <fullName evidence="1">RNA-directed DNA polymerase</fullName>
        <ecNumber evidence="1">2.7.7.49</ecNumber>
    </recommendedName>
</protein>
<dbReference type="SUPFAM" id="SSF53098">
    <property type="entry name" value="Ribonuclease H-like"/>
    <property type="match status" value="1"/>
</dbReference>
<keyword evidence="10" id="KW-0695">RNA-directed DNA polymerase</keyword>
<dbReference type="FunFam" id="3.30.420.10:FF:000032">
    <property type="entry name" value="Retrovirus-related Pol polyprotein from transposon 297-like Protein"/>
    <property type="match status" value="1"/>
</dbReference>
<dbReference type="PROSITE" id="PS50994">
    <property type="entry name" value="INTEGRASE"/>
    <property type="match status" value="1"/>
</dbReference>
<sequence>MLVDTGANVTLLRTDLAQKLKEQLIYTAPNISLKTATGEKTEIRGKLDASLECGSRKFHHRIYVADITDPCILGLDFLQKFNFTVDLEKNEIRTGGEEIPLFSASVQHSKSCSVLAKKRTIIPARSECLIQGVPEVPGQFRYAVTDFPSQASQKGVLVAATLVDLEMEAIPVRVLNLNNKPKILDKGDVIATCEPVVDIVARPQEFSGAQHLPSTLENFQILNEEQRTAVKKLLNEFQNLFSICDADVGRCNMTQHRINTGDHPPIKQYPRRLPLARKEEADHLVKEMVDNGIIEESSGPWASPIVLVKKKDGSTRFCVDYRKLNEITKKYSYPLPRIDDTLDALNRNQWFTTLDLKSGYWQIEIRPEDREKTAFTTGQGLWQFKRLQKANLKLNLKKCRFFQKEVTYLGHVISAEGVKTDPEKIKAVVEWPRPETVHDLRSSLGLCTYYRRFVKNFSTIARPLHKLTETKSNFNWTEECEKSFNSLKQALTSSPILTYHRTDKDFILDTDASNKGIGAVLSQNIGNEERVIAYFSKSLGKPERNYCVTRKELLAIVKSIEHFHHYLYGRKFLLRTDHAFLRWLLNFKEPEGQIARWIQRLQEYDFEIQHRKGTSHGNADALSRKPCTESCKHCTNAEKKFGMEMDISVKVLTTASVDPWSSCEIQKAQLEDPNIKPILEKKLNSADRPSWQEIAPESPATKRYWALWDSLHLKDGVLYRRWESDNGSSCRWQLILPKSRIPEVLRETHDSASGGHFGVMKTLSKTRERFYWDRLRADVEKWCRECHACGARKGPKTRTKGRLQRYNVGAPFERMALDILGPFPVTTKGNRYVLVLMDYFTKWPEAIPIPDQEASTVAEELIRSWISCYGVPMILHSDQGTNFNSALFIELCKLLGILKTRTTALHPESDGMVERFNRTILNHLSLFVSRNETDWDTHLPLFLLAYRCAEHEVTGLTPAEMLFGRTLRLLCDIIFGRPSETPSSPIEYMKNLEARLESVHVFARERIKLASERMKTRYDSRATDHHFKEGDLVWMYNPKRPESQVTTELGRTIYCCQETERCCLQSTEVTQCQAKSHPHKSASSIQGH</sequence>
<dbReference type="FunFam" id="1.10.340.70:FF:000001">
    <property type="entry name" value="Retrovirus-related Pol polyprotein from transposon gypsy-like Protein"/>
    <property type="match status" value="1"/>
</dbReference>
<dbReference type="Gene3D" id="3.30.70.270">
    <property type="match status" value="3"/>
</dbReference>
<dbReference type="InterPro" id="IPR041577">
    <property type="entry name" value="RT_RNaseH_2"/>
</dbReference>
<dbReference type="Pfam" id="PF17921">
    <property type="entry name" value="Integrase_H2C2"/>
    <property type="match status" value="1"/>
</dbReference>
<dbReference type="InterPro" id="IPR001969">
    <property type="entry name" value="Aspartic_peptidase_AS"/>
</dbReference>
<evidence type="ECO:0000259" key="12">
    <source>
        <dbReference type="PROSITE" id="PS50994"/>
    </source>
</evidence>
<dbReference type="CDD" id="cd01647">
    <property type="entry name" value="RT_LTR"/>
    <property type="match status" value="1"/>
</dbReference>
<reference evidence="13 14" key="1">
    <citation type="journal article" date="2019" name="Sci. Rep.">
        <title>Orb-weaving spider Araneus ventricosus genome elucidates the spidroin gene catalogue.</title>
        <authorList>
            <person name="Kono N."/>
            <person name="Nakamura H."/>
            <person name="Ohtoshi R."/>
            <person name="Moran D.A.P."/>
            <person name="Shinohara A."/>
            <person name="Yoshida Y."/>
            <person name="Fujiwara M."/>
            <person name="Mori M."/>
            <person name="Tomita M."/>
            <person name="Arakawa K."/>
        </authorList>
    </citation>
    <scope>NUCLEOTIDE SEQUENCE [LARGE SCALE GENOMIC DNA]</scope>
</reference>
<dbReference type="Pfam" id="PF13975">
    <property type="entry name" value="gag-asp_proteas"/>
    <property type="match status" value="1"/>
</dbReference>
<keyword evidence="11" id="KW-0511">Multifunctional enzyme</keyword>
<dbReference type="GO" id="GO:0003723">
    <property type="term" value="F:RNA binding"/>
    <property type="evidence" value="ECO:0007669"/>
    <property type="project" value="UniProtKB-KW"/>
</dbReference>
<dbReference type="Gene3D" id="1.10.340.70">
    <property type="match status" value="1"/>
</dbReference>
<dbReference type="InterPro" id="IPR001584">
    <property type="entry name" value="Integrase_cat-core"/>
</dbReference>
<dbReference type="Proteomes" id="UP000499080">
    <property type="component" value="Unassembled WGS sequence"/>
</dbReference>
<dbReference type="InterPro" id="IPR000477">
    <property type="entry name" value="RT_dom"/>
</dbReference>
<dbReference type="Pfam" id="PF17919">
    <property type="entry name" value="RT_RNaseH_2"/>
    <property type="match status" value="1"/>
</dbReference>
<dbReference type="GO" id="GO:0004519">
    <property type="term" value="F:endonuclease activity"/>
    <property type="evidence" value="ECO:0007669"/>
    <property type="project" value="UniProtKB-KW"/>
</dbReference>
<dbReference type="GO" id="GO:0004190">
    <property type="term" value="F:aspartic-type endopeptidase activity"/>
    <property type="evidence" value="ECO:0007669"/>
    <property type="project" value="InterPro"/>
</dbReference>
<dbReference type="Pfam" id="PF00665">
    <property type="entry name" value="rve"/>
    <property type="match status" value="1"/>
</dbReference>
<keyword evidence="3" id="KW-0548">Nucleotidyltransferase</keyword>
<gene>
    <name evidence="13" type="primary">TY3B-I_54</name>
    <name evidence="13" type="ORF">AVEN_31151_1</name>
</gene>
<dbReference type="SUPFAM" id="SSF56672">
    <property type="entry name" value="DNA/RNA polymerases"/>
    <property type="match status" value="1"/>
</dbReference>
<name>A0A4Y1ZR18_ARAVE</name>
<dbReference type="CDD" id="cd00303">
    <property type="entry name" value="retropepsin_like"/>
    <property type="match status" value="1"/>
</dbReference>
<dbReference type="Gene3D" id="2.40.70.10">
    <property type="entry name" value="Acid Proteases"/>
    <property type="match status" value="1"/>
</dbReference>
<dbReference type="EC" id="2.7.7.49" evidence="1"/>
<evidence type="ECO:0000256" key="8">
    <source>
        <dbReference type="ARBA" id="ARBA00022884"/>
    </source>
</evidence>
<dbReference type="PANTHER" id="PTHR37984">
    <property type="entry name" value="PROTEIN CBG26694"/>
    <property type="match status" value="1"/>
</dbReference>
<evidence type="ECO:0000256" key="9">
    <source>
        <dbReference type="ARBA" id="ARBA00022908"/>
    </source>
</evidence>
<feature type="domain" description="Integrase catalytic" evidence="12">
    <location>
        <begin position="807"/>
        <end position="966"/>
    </location>
</feature>
<dbReference type="GO" id="GO:0006508">
    <property type="term" value="P:proteolysis"/>
    <property type="evidence" value="ECO:0007669"/>
    <property type="project" value="InterPro"/>
</dbReference>
<dbReference type="InterPro" id="IPR043502">
    <property type="entry name" value="DNA/RNA_pol_sf"/>
</dbReference>
<keyword evidence="6" id="KW-0378">Hydrolase</keyword>
<evidence type="ECO:0000313" key="13">
    <source>
        <dbReference type="EMBL" id="GBL63541.1"/>
    </source>
</evidence>
<keyword evidence="4" id="KW-0540">Nuclease</keyword>
<dbReference type="GO" id="GO:0015074">
    <property type="term" value="P:DNA integration"/>
    <property type="evidence" value="ECO:0007669"/>
    <property type="project" value="UniProtKB-KW"/>
</dbReference>
<dbReference type="Gene3D" id="3.10.10.10">
    <property type="entry name" value="HIV Type 1 Reverse Transcriptase, subunit A, domain 1"/>
    <property type="match status" value="1"/>
</dbReference>
<keyword evidence="7" id="KW-0460">Magnesium</keyword>
<dbReference type="OrthoDB" id="6437448at2759"/>
<dbReference type="GO" id="GO:0042575">
    <property type="term" value="C:DNA polymerase complex"/>
    <property type="evidence" value="ECO:0007669"/>
    <property type="project" value="UniProtKB-ARBA"/>
</dbReference>
<dbReference type="SUPFAM" id="SSF50630">
    <property type="entry name" value="Acid proteases"/>
    <property type="match status" value="1"/>
</dbReference>
<evidence type="ECO:0000256" key="5">
    <source>
        <dbReference type="ARBA" id="ARBA00022759"/>
    </source>
</evidence>
<proteinExistence type="predicted"/>
<dbReference type="PROSITE" id="PS00141">
    <property type="entry name" value="ASP_PROTEASE"/>
    <property type="match status" value="1"/>
</dbReference>